<comment type="caution">
    <text evidence="2">The sequence shown here is derived from an EMBL/GenBank/DDBJ whole genome shotgun (WGS) entry which is preliminary data.</text>
</comment>
<dbReference type="InterPro" id="IPR001173">
    <property type="entry name" value="Glyco_trans_2-like"/>
</dbReference>
<dbReference type="Gene3D" id="3.90.550.10">
    <property type="entry name" value="Spore Coat Polysaccharide Biosynthesis Protein SpsA, Chain A"/>
    <property type="match status" value="1"/>
</dbReference>
<sequence>MDHLFSKYLRRHPAFTSFDVLQIKESGLIVVIPVYLEDSIRATLDSLRSCNKIDCHVSVILVINAAAGSSEKVLSLQLQTIRELNEFAGKNNTSSLSFYVVEALELPQKHFGAGLARKIGMDLAVQHFYNAENQEGIIASLDADTLVDKNYFEEIRQWFGASQKNNACSIYYEHPVDGDEYAVEIYDAITQYELHLRYYVESLRSIGFPYAYHTVGSCFAFTANAYVRAGGMNRRQGGEEFYFIQKLIQLGGYGELNSTTIKPSSRISDRVPFGTGPSVKQIVDGQGEYLTYNPTAFFDLKELFLNADKYYKIDKEVYHEEILKLPGAVRSFLLNSDFWEELNHLYNNCTTADVFKKRFYHIFNAFKVVKYLNYVHEHFIEKTTAFDAAIELLQRLGVDTADYFDEKELLLKYREMQKLHH</sequence>
<organism evidence="2 3">
    <name type="scientific">Plebeiibacterium marinum</name>
    <dbReference type="NCBI Taxonomy" id="2992111"/>
    <lineage>
        <taxon>Bacteria</taxon>
        <taxon>Pseudomonadati</taxon>
        <taxon>Bacteroidota</taxon>
        <taxon>Bacteroidia</taxon>
        <taxon>Marinilabiliales</taxon>
        <taxon>Marinilabiliaceae</taxon>
        <taxon>Plebeiibacterium</taxon>
    </lineage>
</organism>
<keyword evidence="3" id="KW-1185">Reference proteome</keyword>
<dbReference type="RefSeq" id="WP_301198256.1">
    <property type="nucleotide sequence ID" value="NZ_JAPDPI010000007.1"/>
</dbReference>
<proteinExistence type="predicted"/>
<reference evidence="2" key="1">
    <citation type="submission" date="2022-10" db="EMBL/GenBank/DDBJ databases">
        <authorList>
            <person name="Yu W.X."/>
        </authorList>
    </citation>
    <scope>NUCLEOTIDE SEQUENCE</scope>
    <source>
        <strain evidence="2">D04</strain>
    </source>
</reference>
<dbReference type="SUPFAM" id="SSF53448">
    <property type="entry name" value="Nucleotide-diphospho-sugar transferases"/>
    <property type="match status" value="1"/>
</dbReference>
<dbReference type="Pfam" id="PF13632">
    <property type="entry name" value="Glyco_trans_2_3"/>
    <property type="match status" value="1"/>
</dbReference>
<evidence type="ECO:0000313" key="2">
    <source>
        <dbReference type="EMBL" id="MCW3805034.1"/>
    </source>
</evidence>
<dbReference type="EMBL" id="JAPDPI010000007">
    <property type="protein sequence ID" value="MCW3805034.1"/>
    <property type="molecule type" value="Genomic_DNA"/>
</dbReference>
<dbReference type="Proteomes" id="UP001207408">
    <property type="component" value="Unassembled WGS sequence"/>
</dbReference>
<dbReference type="AlphaFoldDB" id="A0AAE3MCK3"/>
<evidence type="ECO:0000313" key="3">
    <source>
        <dbReference type="Proteomes" id="UP001207408"/>
    </source>
</evidence>
<name>A0AAE3MCK3_9BACT</name>
<evidence type="ECO:0000259" key="1">
    <source>
        <dbReference type="Pfam" id="PF13632"/>
    </source>
</evidence>
<accession>A0AAE3MCK3</accession>
<feature type="domain" description="Glycosyltransferase 2-like" evidence="1">
    <location>
        <begin position="137"/>
        <end position="276"/>
    </location>
</feature>
<dbReference type="CDD" id="cd00761">
    <property type="entry name" value="Glyco_tranf_GTA_type"/>
    <property type="match status" value="1"/>
</dbReference>
<gene>
    <name evidence="2" type="ORF">OM074_05315</name>
</gene>
<dbReference type="InterPro" id="IPR029044">
    <property type="entry name" value="Nucleotide-diphossugar_trans"/>
</dbReference>
<protein>
    <submittedName>
        <fullName evidence="2">Glycosyltransferase family 2 protein</fullName>
    </submittedName>
</protein>